<comment type="caution">
    <text evidence="11">The sequence shown here is derived from an EMBL/GenBank/DDBJ whole genome shotgun (WGS) entry which is preliminary data.</text>
</comment>
<gene>
    <name evidence="11" type="ORF">GCM10018781_04630</name>
</gene>
<comment type="similarity">
    <text evidence="6">Belongs to the ABC-4 integral membrane protein family.</text>
</comment>
<evidence type="ECO:0000313" key="11">
    <source>
        <dbReference type="EMBL" id="GHH60274.1"/>
    </source>
</evidence>
<accession>A0A919KJR2</accession>
<dbReference type="GO" id="GO:0022857">
    <property type="term" value="F:transmembrane transporter activity"/>
    <property type="evidence" value="ECO:0007669"/>
    <property type="project" value="TreeGrafter"/>
</dbReference>
<evidence type="ECO:0000256" key="8">
    <source>
        <dbReference type="SAM" id="Phobius"/>
    </source>
</evidence>
<organism evidence="11 12">
    <name type="scientific">Kitasatospora indigofera</name>
    <dbReference type="NCBI Taxonomy" id="67307"/>
    <lineage>
        <taxon>Bacteria</taxon>
        <taxon>Bacillati</taxon>
        <taxon>Actinomycetota</taxon>
        <taxon>Actinomycetes</taxon>
        <taxon>Kitasatosporales</taxon>
        <taxon>Streptomycetaceae</taxon>
        <taxon>Kitasatospora</taxon>
    </lineage>
</organism>
<feature type="domain" description="MacB-like periplasmic core" evidence="10">
    <location>
        <begin position="33"/>
        <end position="251"/>
    </location>
</feature>
<dbReference type="InterPro" id="IPR025857">
    <property type="entry name" value="MacB_PCD"/>
</dbReference>
<dbReference type="GO" id="GO:0005886">
    <property type="term" value="C:plasma membrane"/>
    <property type="evidence" value="ECO:0007669"/>
    <property type="project" value="UniProtKB-SubCell"/>
</dbReference>
<keyword evidence="4 8" id="KW-1133">Transmembrane helix</keyword>
<dbReference type="PANTHER" id="PTHR30572">
    <property type="entry name" value="MEMBRANE COMPONENT OF TRANSPORTER-RELATED"/>
    <property type="match status" value="1"/>
</dbReference>
<evidence type="ECO:0000259" key="10">
    <source>
        <dbReference type="Pfam" id="PF12704"/>
    </source>
</evidence>
<dbReference type="AlphaFoldDB" id="A0A919KJR2"/>
<keyword evidence="2" id="KW-1003">Cell membrane</keyword>
<dbReference type="EMBL" id="BNBO01000002">
    <property type="protein sequence ID" value="GHH60274.1"/>
    <property type="molecule type" value="Genomic_DNA"/>
</dbReference>
<keyword evidence="12" id="KW-1185">Reference proteome</keyword>
<evidence type="ECO:0000256" key="7">
    <source>
        <dbReference type="SAM" id="MobiDB-lite"/>
    </source>
</evidence>
<name>A0A919KJR2_9ACTN</name>
<keyword evidence="3 8" id="KW-0812">Transmembrane</keyword>
<evidence type="ECO:0000256" key="2">
    <source>
        <dbReference type="ARBA" id="ARBA00022475"/>
    </source>
</evidence>
<feature type="transmembrane region" description="Helical" evidence="8">
    <location>
        <begin position="34"/>
        <end position="55"/>
    </location>
</feature>
<evidence type="ECO:0000256" key="5">
    <source>
        <dbReference type="ARBA" id="ARBA00023136"/>
    </source>
</evidence>
<dbReference type="Proteomes" id="UP000617734">
    <property type="component" value="Unassembled WGS sequence"/>
</dbReference>
<feature type="domain" description="ABC3 transporter permease C-terminal" evidence="9">
    <location>
        <begin position="295"/>
        <end position="408"/>
    </location>
</feature>
<sequence length="415" mass="41681">MARSVLPGPASRLGLRDLVAEALSGTLQRPGRTALTMLGTVLGIGAFVAVLGLTATASGQIGERFDLTRATTVTAGDHPSGDGLPPGVEPPTSFPPDTDARLARIDGVRAGGLWWPVPGAPPLAATPTGPDAGQGLALLAATPGAVAAMEPTMVAGVPLDPYVQESRQPVALLSSAAAERLGVSRLDAQPAVFVAGIPYTVIGVYSEVRRQPGALPGVIVPASTALERFGSPPPGGERGTQALVATRVGAAGAVARQLPLALRPDAPEAFTVVPPPDPHGLRDGVASDLTGLFLALAAICLLVGAVGIANTTLVAVLERTEEIGLRRSLGARSRHVAGQFLTESTALGTLGGLIGTGLGVVTVLAVAAARDWTAVLQPAATLPAPLIGSVVGLLAGLYPALRAARTDPLKALRSG</sequence>
<feature type="region of interest" description="Disordered" evidence="7">
    <location>
        <begin position="73"/>
        <end position="98"/>
    </location>
</feature>
<feature type="transmembrane region" description="Helical" evidence="8">
    <location>
        <begin position="347"/>
        <end position="368"/>
    </location>
</feature>
<dbReference type="Pfam" id="PF02687">
    <property type="entry name" value="FtsX"/>
    <property type="match status" value="1"/>
</dbReference>
<feature type="transmembrane region" description="Helical" evidence="8">
    <location>
        <begin position="380"/>
        <end position="401"/>
    </location>
</feature>
<dbReference type="RefSeq" id="WP_190209058.1">
    <property type="nucleotide sequence ID" value="NZ_BNBO01000002.1"/>
</dbReference>
<dbReference type="InterPro" id="IPR003838">
    <property type="entry name" value="ABC3_permease_C"/>
</dbReference>
<dbReference type="GeneID" id="95350998"/>
<protein>
    <submittedName>
        <fullName evidence="11">ABC transporter permease</fullName>
    </submittedName>
</protein>
<dbReference type="Pfam" id="PF12704">
    <property type="entry name" value="MacB_PCD"/>
    <property type="match status" value="1"/>
</dbReference>
<evidence type="ECO:0000313" key="12">
    <source>
        <dbReference type="Proteomes" id="UP000617734"/>
    </source>
</evidence>
<keyword evidence="5 8" id="KW-0472">Membrane</keyword>
<dbReference type="PANTHER" id="PTHR30572:SF4">
    <property type="entry name" value="ABC TRANSPORTER PERMEASE YTRF"/>
    <property type="match status" value="1"/>
</dbReference>
<evidence type="ECO:0000256" key="1">
    <source>
        <dbReference type="ARBA" id="ARBA00004651"/>
    </source>
</evidence>
<reference evidence="11" key="1">
    <citation type="journal article" date="2014" name="Int. J. Syst. Evol. Microbiol.">
        <title>Complete genome sequence of Corynebacterium casei LMG S-19264T (=DSM 44701T), isolated from a smear-ripened cheese.</title>
        <authorList>
            <consortium name="US DOE Joint Genome Institute (JGI-PGF)"/>
            <person name="Walter F."/>
            <person name="Albersmeier A."/>
            <person name="Kalinowski J."/>
            <person name="Ruckert C."/>
        </authorList>
    </citation>
    <scope>NUCLEOTIDE SEQUENCE</scope>
    <source>
        <strain evidence="11">JCM 4646</strain>
    </source>
</reference>
<dbReference type="InterPro" id="IPR050250">
    <property type="entry name" value="Macrolide_Exporter_MacB"/>
</dbReference>
<comment type="subcellular location">
    <subcellularLocation>
        <location evidence="1">Cell membrane</location>
        <topology evidence="1">Multi-pass membrane protein</topology>
    </subcellularLocation>
</comment>
<reference evidence="11" key="2">
    <citation type="submission" date="2020-09" db="EMBL/GenBank/DDBJ databases">
        <authorList>
            <person name="Sun Q."/>
            <person name="Ohkuma M."/>
        </authorList>
    </citation>
    <scope>NUCLEOTIDE SEQUENCE</scope>
    <source>
        <strain evidence="11">JCM 4646</strain>
    </source>
</reference>
<evidence type="ECO:0000256" key="3">
    <source>
        <dbReference type="ARBA" id="ARBA00022692"/>
    </source>
</evidence>
<evidence type="ECO:0000256" key="4">
    <source>
        <dbReference type="ARBA" id="ARBA00022989"/>
    </source>
</evidence>
<evidence type="ECO:0000256" key="6">
    <source>
        <dbReference type="ARBA" id="ARBA00038076"/>
    </source>
</evidence>
<evidence type="ECO:0000259" key="9">
    <source>
        <dbReference type="Pfam" id="PF02687"/>
    </source>
</evidence>
<feature type="transmembrane region" description="Helical" evidence="8">
    <location>
        <begin position="292"/>
        <end position="317"/>
    </location>
</feature>
<proteinExistence type="inferred from homology"/>